<feature type="compositionally biased region" description="Low complexity" evidence="1">
    <location>
        <begin position="23"/>
        <end position="43"/>
    </location>
</feature>
<feature type="region of interest" description="Disordered" evidence="1">
    <location>
        <begin position="23"/>
        <end position="62"/>
    </location>
</feature>
<sequence>MGDHANQDDLTAAMALMLQQMQQLQQTIQAQEQAAQQQQEQQAHTNKESDRSKKENSSDNQKIDELTAKVDQLLKNNQGHVFSMEPIFEQQSSNRQAVPATGNSQPDELKGLGMMMQQLLQGMQIQGKALNQVSTDINTRMDNMFTELNTKYDTVSNHIKRIDVQLTQTAESVKRQQEVRCEKAVGKEPEQLSAKTSPCAEERIEHCASSEVTAPDEPIEIPPMRVYVPKVPYPIPPKHLMDPISAEQLAGFRKMVRRLPQNISFEHAWEIRPLHMFFKNCRESQEEIKALFTEALTPSLKSAMNSASNGDFTTQTTDGAFELIENMAATSANKNEENDRSKKGNSSDTQKIDELTARVDQLLKNNKGHAFSMEQATAGQIQNQNQRQPHSNRMDNMFTELNTKYDIVSNHIKRIDVQLAQIAESVKRQQGMFPGKSAMNPRVEHCNATELRCEKAEGKEPEQLSAETASGEQSSLLALKAAGWVYEEGKNAS</sequence>
<keyword evidence="3" id="KW-1185">Reference proteome</keyword>
<reference evidence="2 3" key="1">
    <citation type="journal article" date="2020" name="BMC Genomics">
        <title>Intraspecific diversification of the crop wild relative Brassica cretica Lam. using demographic model selection.</title>
        <authorList>
            <person name="Kioukis A."/>
            <person name="Michalopoulou V.A."/>
            <person name="Briers L."/>
            <person name="Pirintsos S."/>
            <person name="Studholme D.J."/>
            <person name="Pavlidis P."/>
            <person name="Sarris P.F."/>
        </authorList>
    </citation>
    <scope>NUCLEOTIDE SEQUENCE [LARGE SCALE GENOMIC DNA]</scope>
    <source>
        <strain evidence="3">cv. PFS-1207/04</strain>
    </source>
</reference>
<evidence type="ECO:0000313" key="3">
    <source>
        <dbReference type="Proteomes" id="UP000266723"/>
    </source>
</evidence>
<name>A0ABQ7B9V7_BRACR</name>
<accession>A0ABQ7B9V7</accession>
<feature type="compositionally biased region" description="Basic and acidic residues" evidence="1">
    <location>
        <begin position="45"/>
        <end position="62"/>
    </location>
</feature>
<evidence type="ECO:0008006" key="4">
    <source>
        <dbReference type="Google" id="ProtNLM"/>
    </source>
</evidence>
<evidence type="ECO:0000256" key="1">
    <source>
        <dbReference type="SAM" id="MobiDB-lite"/>
    </source>
</evidence>
<proteinExistence type="predicted"/>
<dbReference type="EMBL" id="QGKV02001507">
    <property type="protein sequence ID" value="KAF3529064.1"/>
    <property type="molecule type" value="Genomic_DNA"/>
</dbReference>
<organism evidence="2 3">
    <name type="scientific">Brassica cretica</name>
    <name type="common">Mustard</name>
    <dbReference type="NCBI Taxonomy" id="69181"/>
    <lineage>
        <taxon>Eukaryota</taxon>
        <taxon>Viridiplantae</taxon>
        <taxon>Streptophyta</taxon>
        <taxon>Embryophyta</taxon>
        <taxon>Tracheophyta</taxon>
        <taxon>Spermatophyta</taxon>
        <taxon>Magnoliopsida</taxon>
        <taxon>eudicotyledons</taxon>
        <taxon>Gunneridae</taxon>
        <taxon>Pentapetalae</taxon>
        <taxon>rosids</taxon>
        <taxon>malvids</taxon>
        <taxon>Brassicales</taxon>
        <taxon>Brassicaceae</taxon>
        <taxon>Brassiceae</taxon>
        <taxon>Brassica</taxon>
    </lineage>
</organism>
<evidence type="ECO:0000313" key="2">
    <source>
        <dbReference type="EMBL" id="KAF3529064.1"/>
    </source>
</evidence>
<feature type="region of interest" description="Disordered" evidence="1">
    <location>
        <begin position="330"/>
        <end position="352"/>
    </location>
</feature>
<protein>
    <recommendedName>
        <fullName evidence="4">Retrotransposon gag domain-containing protein</fullName>
    </recommendedName>
</protein>
<gene>
    <name evidence="2" type="ORF">DY000_02043034</name>
</gene>
<comment type="caution">
    <text evidence="2">The sequence shown here is derived from an EMBL/GenBank/DDBJ whole genome shotgun (WGS) entry which is preliminary data.</text>
</comment>
<dbReference type="Proteomes" id="UP000266723">
    <property type="component" value="Unassembled WGS sequence"/>
</dbReference>